<evidence type="ECO:0000313" key="3">
    <source>
        <dbReference type="Proteomes" id="UP000253324"/>
    </source>
</evidence>
<organism evidence="2 3">
    <name type="scientific">Phyllobacterium bourgognense</name>
    <dbReference type="NCBI Taxonomy" id="314236"/>
    <lineage>
        <taxon>Bacteria</taxon>
        <taxon>Pseudomonadati</taxon>
        <taxon>Pseudomonadota</taxon>
        <taxon>Alphaproteobacteria</taxon>
        <taxon>Hyphomicrobiales</taxon>
        <taxon>Phyllobacteriaceae</taxon>
        <taxon>Phyllobacterium</taxon>
    </lineage>
</organism>
<dbReference type="InterPro" id="IPR041238">
    <property type="entry name" value="Rap1a"/>
</dbReference>
<reference evidence="2 3" key="1">
    <citation type="submission" date="2018-07" db="EMBL/GenBank/DDBJ databases">
        <title>Genomic Encyclopedia of Type Strains, Phase III (KMG-III): the genomes of soil and plant-associated and newly described type strains.</title>
        <authorList>
            <person name="Whitman W."/>
        </authorList>
    </citation>
    <scope>NUCLEOTIDE SEQUENCE [LARGE SCALE GENOMIC DNA]</scope>
    <source>
        <strain evidence="2 3">31-25a</strain>
    </source>
</reference>
<accession>A0A368Z8W9</accession>
<evidence type="ECO:0000313" key="2">
    <source>
        <dbReference type="EMBL" id="RCW87597.1"/>
    </source>
</evidence>
<dbReference type="Proteomes" id="UP000253324">
    <property type="component" value="Unassembled WGS sequence"/>
</dbReference>
<dbReference type="Pfam" id="PF18602">
    <property type="entry name" value="Rap1a"/>
    <property type="match status" value="1"/>
</dbReference>
<evidence type="ECO:0000259" key="1">
    <source>
        <dbReference type="Pfam" id="PF18602"/>
    </source>
</evidence>
<feature type="domain" description="Rap1a immunity protein" evidence="1">
    <location>
        <begin position="49"/>
        <end position="131"/>
    </location>
</feature>
<protein>
    <recommendedName>
        <fullName evidence="1">Rap1a immunity protein domain-containing protein</fullName>
    </recommendedName>
</protein>
<proteinExistence type="predicted"/>
<gene>
    <name evidence="2" type="ORF">C7476_101363</name>
</gene>
<dbReference type="EMBL" id="QPJM01000001">
    <property type="protein sequence ID" value="RCW87597.1"/>
    <property type="molecule type" value="Genomic_DNA"/>
</dbReference>
<sequence>MLSWLLPLARIMVSKDISRGGMGNEACLLVAAMVAASVLPARADGFYDGNKLLKLCRSKDFDERGVCTGYVVAAADAWASYRIVNGKPTCLRPSVTVGQVQDVVVKFLEDNPGNRDINASTIAIRALYLAFCKQD</sequence>
<keyword evidence="3" id="KW-1185">Reference proteome</keyword>
<dbReference type="Gene3D" id="1.10.890.40">
    <property type="match status" value="1"/>
</dbReference>
<dbReference type="AlphaFoldDB" id="A0A368Z8W9"/>
<name>A0A368Z8W9_9HYPH</name>
<comment type="caution">
    <text evidence="2">The sequence shown here is derived from an EMBL/GenBank/DDBJ whole genome shotgun (WGS) entry which is preliminary data.</text>
</comment>